<protein>
    <recommendedName>
        <fullName evidence="4">SAM domain-containing protein</fullName>
    </recommendedName>
</protein>
<evidence type="ECO:0000313" key="2">
    <source>
        <dbReference type="EMBL" id="KAH9413543.1"/>
    </source>
</evidence>
<keyword evidence="3" id="KW-1185">Reference proteome</keyword>
<evidence type="ECO:0008006" key="4">
    <source>
        <dbReference type="Google" id="ProtNLM"/>
    </source>
</evidence>
<accession>A0ABQ8IT98</accession>
<organism evidence="2 3">
    <name type="scientific">Dermatophagoides pteronyssinus</name>
    <name type="common">European house dust mite</name>
    <dbReference type="NCBI Taxonomy" id="6956"/>
    <lineage>
        <taxon>Eukaryota</taxon>
        <taxon>Metazoa</taxon>
        <taxon>Ecdysozoa</taxon>
        <taxon>Arthropoda</taxon>
        <taxon>Chelicerata</taxon>
        <taxon>Arachnida</taxon>
        <taxon>Acari</taxon>
        <taxon>Acariformes</taxon>
        <taxon>Sarcoptiformes</taxon>
        <taxon>Astigmata</taxon>
        <taxon>Psoroptidia</taxon>
        <taxon>Analgoidea</taxon>
        <taxon>Pyroglyphidae</taxon>
        <taxon>Dermatophagoidinae</taxon>
        <taxon>Dermatophagoides</taxon>
    </lineage>
</organism>
<feature type="compositionally biased region" description="Basic residues" evidence="1">
    <location>
        <begin position="119"/>
        <end position="130"/>
    </location>
</feature>
<reference evidence="2 3" key="1">
    <citation type="journal article" date="2018" name="J. Allergy Clin. Immunol.">
        <title>High-quality assembly of Dermatophagoides pteronyssinus genome and transcriptome reveals a wide range of novel allergens.</title>
        <authorList>
            <person name="Liu X.Y."/>
            <person name="Yang K.Y."/>
            <person name="Wang M.Q."/>
            <person name="Kwok J.S."/>
            <person name="Zeng X."/>
            <person name="Yang Z."/>
            <person name="Xiao X.J."/>
            <person name="Lau C.P."/>
            <person name="Li Y."/>
            <person name="Huang Z.M."/>
            <person name="Ba J.G."/>
            <person name="Yim A.K."/>
            <person name="Ouyang C.Y."/>
            <person name="Ngai S.M."/>
            <person name="Chan T.F."/>
            <person name="Leung E.L."/>
            <person name="Liu L."/>
            <person name="Liu Z.G."/>
            <person name="Tsui S.K."/>
        </authorList>
    </citation>
    <scope>NUCLEOTIDE SEQUENCE [LARGE SCALE GENOMIC DNA]</scope>
    <source>
        <strain evidence="2">Derp</strain>
    </source>
</reference>
<dbReference type="EMBL" id="NJHN03000121">
    <property type="protein sequence ID" value="KAH9413543.1"/>
    <property type="molecule type" value="Genomic_DNA"/>
</dbReference>
<feature type="compositionally biased region" description="Polar residues" evidence="1">
    <location>
        <begin position="134"/>
        <end position="148"/>
    </location>
</feature>
<feature type="region of interest" description="Disordered" evidence="1">
    <location>
        <begin position="101"/>
        <end position="156"/>
    </location>
</feature>
<evidence type="ECO:0000256" key="1">
    <source>
        <dbReference type="SAM" id="MobiDB-lite"/>
    </source>
</evidence>
<proteinExistence type="predicted"/>
<reference evidence="2 3" key="2">
    <citation type="journal article" date="2022" name="Mol. Biol. Evol.">
        <title>Comparative Genomics Reveals Insights into the Divergent Evolution of Astigmatic Mites and Household Pest Adaptations.</title>
        <authorList>
            <person name="Xiong Q."/>
            <person name="Wan A.T."/>
            <person name="Liu X."/>
            <person name="Fung C.S."/>
            <person name="Xiao X."/>
            <person name="Malainual N."/>
            <person name="Hou J."/>
            <person name="Wang L."/>
            <person name="Wang M."/>
            <person name="Yang K.Y."/>
            <person name="Cui Y."/>
            <person name="Leung E.L."/>
            <person name="Nong W."/>
            <person name="Shin S.K."/>
            <person name="Au S.W."/>
            <person name="Jeong K.Y."/>
            <person name="Chew F.T."/>
            <person name="Hui J.H."/>
            <person name="Leung T.F."/>
            <person name="Tungtrongchitr A."/>
            <person name="Zhong N."/>
            <person name="Liu Z."/>
            <person name="Tsui S.K."/>
        </authorList>
    </citation>
    <scope>NUCLEOTIDE SEQUENCE [LARGE SCALE GENOMIC DNA]</scope>
    <source>
        <strain evidence="2">Derp</strain>
    </source>
</reference>
<dbReference type="Proteomes" id="UP000887458">
    <property type="component" value="Unassembled WGS sequence"/>
</dbReference>
<comment type="caution">
    <text evidence="2">The sequence shown here is derived from an EMBL/GenBank/DDBJ whole genome shotgun (WGS) entry which is preliminary data.</text>
</comment>
<gene>
    <name evidence="2" type="ORF">DERP_008021</name>
</gene>
<sequence>MMKSNDDEEFHKFFDSIGLDSWIEPLKNVGVSSLKFLYINFNDIINDDNDDEILNSLRTNRLHVKIILKRLKDKFDSNNNDLPNVNTSILNTSTLNTSNVNTSLSSSSFDTTQVETPNKRPKRKCAKKSKSPSQCNGLSTPEQANDSTQKSEHKFPQTTVMQASILNANIEGIYYEEKLIPKPNGGHEEFIKIFVPEPVEPKKQRFLDDWHQYGQIRFFDAANYQPNLPQILHEFMAKVIATIEPIPQKEFDQMKELLSMTLFQDLQHYFIWRLPTRFLHTVCDRLIQMYPMWDDGSPTKTETIKKRILDKYMHFRRYKIAPDWVEHRYIMLKNEIENGVLPNGGKKRGRLIPPKPPAVDIDSELDTSTTTTTTNVVCTPSIMDIADNDQSLNITANESVDNVATAASDDAAAGDNGCIVDNNVNDKNVDNQPMTIDLELLENIKTEFE</sequence>
<name>A0ABQ8IT98_DERPT</name>
<evidence type="ECO:0000313" key="3">
    <source>
        <dbReference type="Proteomes" id="UP000887458"/>
    </source>
</evidence>